<evidence type="ECO:0000256" key="5">
    <source>
        <dbReference type="ARBA" id="ARBA00023157"/>
    </source>
</evidence>
<evidence type="ECO:0000256" key="3">
    <source>
        <dbReference type="ARBA" id="ARBA00022512"/>
    </source>
</evidence>
<dbReference type="InterPro" id="IPR001338">
    <property type="entry name" value="Class_I_Hydrophobin"/>
</dbReference>
<comment type="similarity">
    <text evidence="2 8">Belongs to the fungal hydrophobin family.</text>
</comment>
<evidence type="ECO:0000256" key="2">
    <source>
        <dbReference type="ARBA" id="ARBA00010446"/>
    </source>
</evidence>
<keyword evidence="6" id="KW-0325">Glycoprotein</keyword>
<protein>
    <recommendedName>
        <fullName evidence="8">Hydrophobin</fullName>
    </recommendedName>
</protein>
<comment type="subcellular location">
    <subcellularLocation>
        <location evidence="1 8">Secreted</location>
        <location evidence="1 8">Cell wall</location>
    </subcellularLocation>
</comment>
<keyword evidence="5 8" id="KW-1015">Disulfide bond</keyword>
<keyword evidence="3 8" id="KW-0134">Cell wall</keyword>
<evidence type="ECO:0000256" key="7">
    <source>
        <dbReference type="ARBA" id="ARBA00093546"/>
    </source>
</evidence>
<gene>
    <name evidence="9" type="ORF">ARMSODRAFT_899329</name>
</gene>
<evidence type="ECO:0000256" key="6">
    <source>
        <dbReference type="ARBA" id="ARBA00023180"/>
    </source>
</evidence>
<evidence type="ECO:0000313" key="9">
    <source>
        <dbReference type="EMBL" id="PBK59380.1"/>
    </source>
</evidence>
<dbReference type="SMART" id="SM00075">
    <property type="entry name" value="HYDRO"/>
    <property type="match status" value="1"/>
</dbReference>
<organism evidence="9 10">
    <name type="scientific">Armillaria solidipes</name>
    <dbReference type="NCBI Taxonomy" id="1076256"/>
    <lineage>
        <taxon>Eukaryota</taxon>
        <taxon>Fungi</taxon>
        <taxon>Dikarya</taxon>
        <taxon>Basidiomycota</taxon>
        <taxon>Agaricomycotina</taxon>
        <taxon>Agaricomycetes</taxon>
        <taxon>Agaricomycetidae</taxon>
        <taxon>Agaricales</taxon>
        <taxon>Marasmiineae</taxon>
        <taxon>Physalacriaceae</taxon>
        <taxon>Armillaria</taxon>
    </lineage>
</organism>
<evidence type="ECO:0000256" key="8">
    <source>
        <dbReference type="RuleBase" id="RU365009"/>
    </source>
</evidence>
<comment type="subunit">
    <text evidence="7">Self-assembles to form functional amyloid fibrils called rodlets. Self-assembly into fibrillar rodlets occurs spontaneously at hydrophobic:hydrophilic interfaces and the rodlets further associate laterally to form amphipathic monolayers.</text>
</comment>
<dbReference type="CDD" id="cd23507">
    <property type="entry name" value="hydrophobin_I"/>
    <property type="match status" value="1"/>
</dbReference>
<dbReference type="GO" id="GO:0009277">
    <property type="term" value="C:fungal-type cell wall"/>
    <property type="evidence" value="ECO:0007669"/>
    <property type="project" value="InterPro"/>
</dbReference>
<feature type="signal peptide" evidence="8">
    <location>
        <begin position="1"/>
        <end position="19"/>
    </location>
</feature>
<dbReference type="STRING" id="1076256.A0A2H3ANX3"/>
<name>A0A2H3ANX3_9AGAR</name>
<dbReference type="GO" id="GO:0005199">
    <property type="term" value="F:structural constituent of cell wall"/>
    <property type="evidence" value="ECO:0007669"/>
    <property type="project" value="InterPro"/>
</dbReference>
<proteinExistence type="inferred from homology"/>
<evidence type="ECO:0000256" key="4">
    <source>
        <dbReference type="ARBA" id="ARBA00022525"/>
    </source>
</evidence>
<dbReference type="Pfam" id="PF01185">
    <property type="entry name" value="Hydrophobin"/>
    <property type="match status" value="1"/>
</dbReference>
<keyword evidence="10" id="KW-1185">Reference proteome</keyword>
<evidence type="ECO:0000256" key="1">
    <source>
        <dbReference type="ARBA" id="ARBA00004191"/>
    </source>
</evidence>
<keyword evidence="4 8" id="KW-0964">Secreted</keyword>
<accession>A0A2H3ANX3</accession>
<reference evidence="10" key="1">
    <citation type="journal article" date="2017" name="Nat. Ecol. Evol.">
        <title>Genome expansion and lineage-specific genetic innovations in the forest pathogenic fungi Armillaria.</title>
        <authorList>
            <person name="Sipos G."/>
            <person name="Prasanna A.N."/>
            <person name="Walter M.C."/>
            <person name="O'Connor E."/>
            <person name="Balint B."/>
            <person name="Krizsan K."/>
            <person name="Kiss B."/>
            <person name="Hess J."/>
            <person name="Varga T."/>
            <person name="Slot J."/>
            <person name="Riley R."/>
            <person name="Boka B."/>
            <person name="Rigling D."/>
            <person name="Barry K."/>
            <person name="Lee J."/>
            <person name="Mihaltcheva S."/>
            <person name="LaButti K."/>
            <person name="Lipzen A."/>
            <person name="Waldron R."/>
            <person name="Moloney N.M."/>
            <person name="Sperisen C."/>
            <person name="Kredics L."/>
            <person name="Vagvoelgyi C."/>
            <person name="Patrignani A."/>
            <person name="Fitzpatrick D."/>
            <person name="Nagy I."/>
            <person name="Doyle S."/>
            <person name="Anderson J.B."/>
            <person name="Grigoriev I.V."/>
            <person name="Gueldener U."/>
            <person name="Muensterkoetter M."/>
            <person name="Nagy L.G."/>
        </authorList>
    </citation>
    <scope>NUCLEOTIDE SEQUENCE [LARGE SCALE GENOMIC DNA]</scope>
    <source>
        <strain evidence="10">28-4</strain>
    </source>
</reference>
<sequence>MFAYISFTALLALPLLATATVLPRGILPTGIIPAGIIPTGIIPAGIIPSGIIPSGGGDGAACATGSAQCCDTTQSPTDLSAPVSSLLGLLGVAVGQLTGNVGVSCSPITVVGLGGTQCSNQVVCCDDNNFNGLVSLGCTPLNIGL</sequence>
<keyword evidence="8" id="KW-0732">Signal</keyword>
<dbReference type="EMBL" id="KZ293505">
    <property type="protein sequence ID" value="PBK59380.1"/>
    <property type="molecule type" value="Genomic_DNA"/>
</dbReference>
<dbReference type="AlphaFoldDB" id="A0A2H3ANX3"/>
<evidence type="ECO:0000313" key="10">
    <source>
        <dbReference type="Proteomes" id="UP000218334"/>
    </source>
</evidence>
<feature type="chain" id="PRO_5013987417" description="Hydrophobin" evidence="8">
    <location>
        <begin position="20"/>
        <end position="145"/>
    </location>
</feature>
<dbReference type="Proteomes" id="UP000218334">
    <property type="component" value="Unassembled WGS sequence"/>
</dbReference>